<feature type="transmembrane region" description="Helical" evidence="8">
    <location>
        <begin position="333"/>
        <end position="352"/>
    </location>
</feature>
<keyword evidence="5 8" id="KW-0812">Transmembrane</keyword>
<evidence type="ECO:0000256" key="1">
    <source>
        <dbReference type="ARBA" id="ARBA00004141"/>
    </source>
</evidence>
<accession>A0A1G9DAI5</accession>
<evidence type="ECO:0000256" key="5">
    <source>
        <dbReference type="ARBA" id="ARBA00022692"/>
    </source>
</evidence>
<comment type="similarity">
    <text evidence="2">Belongs to the amino acid-polyamine-organocation (APC) superfamily. Spore germination protein (SGP) (TC 2.A.3.9) family.</text>
</comment>
<gene>
    <name evidence="9" type="ORF">SAMN05216192_14713</name>
</gene>
<evidence type="ECO:0000256" key="8">
    <source>
        <dbReference type="SAM" id="Phobius"/>
    </source>
</evidence>
<feature type="transmembrane region" description="Helical" evidence="8">
    <location>
        <begin position="215"/>
        <end position="238"/>
    </location>
</feature>
<evidence type="ECO:0000313" key="10">
    <source>
        <dbReference type="Proteomes" id="UP000199050"/>
    </source>
</evidence>
<evidence type="ECO:0000256" key="7">
    <source>
        <dbReference type="ARBA" id="ARBA00023136"/>
    </source>
</evidence>
<feature type="transmembrane region" description="Helical" evidence="8">
    <location>
        <begin position="272"/>
        <end position="293"/>
    </location>
</feature>
<keyword evidence="6 8" id="KW-1133">Transmembrane helix</keyword>
<dbReference type="GO" id="GO:0009847">
    <property type="term" value="P:spore germination"/>
    <property type="evidence" value="ECO:0007669"/>
    <property type="project" value="InterPro"/>
</dbReference>
<dbReference type="EMBL" id="FNDX01000047">
    <property type="protein sequence ID" value="SDK60928.1"/>
    <property type="molecule type" value="Genomic_DNA"/>
</dbReference>
<name>A0A1G9DAI5_9BACL</name>
<protein>
    <submittedName>
        <fullName evidence="9">Spore germination protein KB</fullName>
    </submittedName>
</protein>
<feature type="transmembrane region" description="Helical" evidence="8">
    <location>
        <begin position="113"/>
        <end position="132"/>
    </location>
</feature>
<reference evidence="10" key="1">
    <citation type="submission" date="2016-10" db="EMBL/GenBank/DDBJ databases">
        <authorList>
            <person name="Varghese N."/>
            <person name="Submissions S."/>
        </authorList>
    </citation>
    <scope>NUCLEOTIDE SEQUENCE [LARGE SCALE GENOMIC DNA]</scope>
    <source>
        <strain evidence="10">CGMCC 1.11012</strain>
    </source>
</reference>
<dbReference type="OrthoDB" id="2663238at2"/>
<dbReference type="Proteomes" id="UP000199050">
    <property type="component" value="Unassembled WGS sequence"/>
</dbReference>
<keyword evidence="7 8" id="KW-0472">Membrane</keyword>
<dbReference type="NCBIfam" id="TIGR00912">
    <property type="entry name" value="2A0309"/>
    <property type="match status" value="1"/>
</dbReference>
<evidence type="ECO:0000256" key="2">
    <source>
        <dbReference type="ARBA" id="ARBA00007998"/>
    </source>
</evidence>
<evidence type="ECO:0000256" key="3">
    <source>
        <dbReference type="ARBA" id="ARBA00022448"/>
    </source>
</evidence>
<sequence length="368" mass="41264">MKHVSASQFIMLLTIYLYSENAAFLISPIFKTASYNTVLSVLLGGVMGLIIILIGTAVARKNEREYFAVFGKYIVGKWVHIPLMLLLAGYLLHRASMSMRNIEDFLLVNHLPTTPQAVIAIILGTAVALTVRAGIQAIARIAEAIFFVNLFLLIVLTPLLLGIELHIPMLRAFVTNFELNRTAAGMLQATPWFGDAFVVLFIFPHLKHRMKISRMVVWGLVFSMILIMSYLVPSLLAFGPELGGKMTYPVMEYVRSMRIADFIETLDPFLTILYIPAVILKISLLIYAAVISLARLLALHDYKPLAFSVSAIVVGYSVHFVNNTAELLHFMTVYWPTYAICMQLIPAVYWVVLKIRGENIALPEPKDR</sequence>
<evidence type="ECO:0000256" key="4">
    <source>
        <dbReference type="ARBA" id="ARBA00022544"/>
    </source>
</evidence>
<dbReference type="STRING" id="1174501.SAMN05216192_14713"/>
<comment type="subcellular location">
    <subcellularLocation>
        <location evidence="1">Membrane</location>
        <topology evidence="1">Multi-pass membrane protein</topology>
    </subcellularLocation>
</comment>
<keyword evidence="10" id="KW-1185">Reference proteome</keyword>
<feature type="transmembrane region" description="Helical" evidence="8">
    <location>
        <begin position="144"/>
        <end position="163"/>
    </location>
</feature>
<feature type="transmembrane region" description="Helical" evidence="8">
    <location>
        <begin position="70"/>
        <end position="93"/>
    </location>
</feature>
<evidence type="ECO:0000313" key="9">
    <source>
        <dbReference type="EMBL" id="SDK60928.1"/>
    </source>
</evidence>
<evidence type="ECO:0000256" key="6">
    <source>
        <dbReference type="ARBA" id="ARBA00022989"/>
    </source>
</evidence>
<dbReference type="PANTHER" id="PTHR34975:SF2">
    <property type="entry name" value="SPORE GERMINATION PROTEIN A2"/>
    <property type="match status" value="1"/>
</dbReference>
<proteinExistence type="inferred from homology"/>
<keyword evidence="3" id="KW-0813">Transport</keyword>
<dbReference type="InterPro" id="IPR004761">
    <property type="entry name" value="Spore_GerAB"/>
</dbReference>
<feature type="transmembrane region" description="Helical" evidence="8">
    <location>
        <begin position="183"/>
        <end position="203"/>
    </location>
</feature>
<organism evidence="9 10">
    <name type="scientific">Paenibacillus typhae</name>
    <dbReference type="NCBI Taxonomy" id="1174501"/>
    <lineage>
        <taxon>Bacteria</taxon>
        <taxon>Bacillati</taxon>
        <taxon>Bacillota</taxon>
        <taxon>Bacilli</taxon>
        <taxon>Bacillales</taxon>
        <taxon>Paenibacillaceae</taxon>
        <taxon>Paenibacillus</taxon>
    </lineage>
</organism>
<dbReference type="AlphaFoldDB" id="A0A1G9DAI5"/>
<feature type="transmembrane region" description="Helical" evidence="8">
    <location>
        <begin position="305"/>
        <end position="321"/>
    </location>
</feature>
<dbReference type="PANTHER" id="PTHR34975">
    <property type="entry name" value="SPORE GERMINATION PROTEIN A2"/>
    <property type="match status" value="1"/>
</dbReference>
<keyword evidence="4" id="KW-0309">Germination</keyword>
<dbReference type="RefSeq" id="WP_090718825.1">
    <property type="nucleotide sequence ID" value="NZ_CBCSKY010000050.1"/>
</dbReference>
<dbReference type="Pfam" id="PF03845">
    <property type="entry name" value="Spore_permease"/>
    <property type="match status" value="1"/>
</dbReference>
<dbReference type="GO" id="GO:0016020">
    <property type="term" value="C:membrane"/>
    <property type="evidence" value="ECO:0007669"/>
    <property type="project" value="UniProtKB-SubCell"/>
</dbReference>
<feature type="transmembrane region" description="Helical" evidence="8">
    <location>
        <begin position="38"/>
        <end position="58"/>
    </location>
</feature>